<evidence type="ECO:0008006" key="3">
    <source>
        <dbReference type="Google" id="ProtNLM"/>
    </source>
</evidence>
<keyword evidence="1" id="KW-0614">Plasmid</keyword>
<name>A0A0B4XEF0_9HYPH</name>
<proteinExistence type="predicted"/>
<dbReference type="AlphaFoldDB" id="A0A0B4XEF0"/>
<reference evidence="1 2" key="1">
    <citation type="submission" date="2013-11" db="EMBL/GenBank/DDBJ databases">
        <title>Complete genome sequence of Rhizobium gallicum bv. gallicum R602.</title>
        <authorList>
            <person name="Bustos P."/>
            <person name="Santamaria R.I."/>
            <person name="Lozano L."/>
            <person name="Acosta J.L."/>
            <person name="Ormeno-Orrillo E."/>
            <person name="Rogel M.A."/>
            <person name="Romero D."/>
            <person name="Cevallos M.A."/>
            <person name="Martinez-Romero E."/>
            <person name="Gonzalez V."/>
        </authorList>
    </citation>
    <scope>NUCLEOTIDE SEQUENCE [LARGE SCALE GENOMIC DNA]</scope>
    <source>
        <strain evidence="1 2">R602</strain>
        <plasmid evidence="1 2">pRgalR602c</plasmid>
    </source>
</reference>
<dbReference type="RefSeq" id="WP_040115304.1">
    <property type="nucleotide sequence ID" value="NZ_CP006880.1"/>
</dbReference>
<dbReference type="InterPro" id="IPR022584">
    <property type="entry name" value="DUF2937"/>
</dbReference>
<dbReference type="KEGG" id="rga:RGR602_PC00967"/>
<dbReference type="EMBL" id="CP006880">
    <property type="protein sequence ID" value="AJD44998.1"/>
    <property type="molecule type" value="Genomic_DNA"/>
</dbReference>
<gene>
    <name evidence="1" type="ORF">RGR602_PC00967</name>
</gene>
<evidence type="ECO:0000313" key="2">
    <source>
        <dbReference type="Proteomes" id="UP000031368"/>
    </source>
</evidence>
<evidence type="ECO:0000313" key="1">
    <source>
        <dbReference type="EMBL" id="AJD44998.1"/>
    </source>
</evidence>
<dbReference type="HOGENOM" id="CLU_112807_0_0_5"/>
<protein>
    <recommendedName>
        <fullName evidence="3">DUF2937 family protein</fullName>
    </recommendedName>
</protein>
<accession>A0A0B4XEF0</accession>
<sequence length="170" mass="18577">MGLLARMLTIVMALLGGVVFSQGPEFAQQYRQRIGGALDELRKIVEAFDSQAVQNGLDRQEALSVYAASPEVFLRNQGDAMRRIFERYDRLSAQQRELVLEPPVTRPLVLLRRPDLTLATKTWNDFVPAVPVDLAGLIWGAAGCILGWATAAGCGAARRGITRAAGVRRA</sequence>
<geneLocation type="plasmid" evidence="1 2">
    <name>pRgalR602c</name>
</geneLocation>
<dbReference type="Pfam" id="PF11157">
    <property type="entry name" value="DUF2937"/>
    <property type="match status" value="1"/>
</dbReference>
<dbReference type="Proteomes" id="UP000031368">
    <property type="component" value="Plasmid pRgalR602c"/>
</dbReference>
<organism evidence="1 2">
    <name type="scientific">Rhizobium gallicum bv. gallicum R602sp</name>
    <dbReference type="NCBI Taxonomy" id="1041138"/>
    <lineage>
        <taxon>Bacteria</taxon>
        <taxon>Pseudomonadati</taxon>
        <taxon>Pseudomonadota</taxon>
        <taxon>Alphaproteobacteria</taxon>
        <taxon>Hyphomicrobiales</taxon>
        <taxon>Rhizobiaceae</taxon>
        <taxon>Rhizobium/Agrobacterium group</taxon>
        <taxon>Rhizobium</taxon>
    </lineage>
</organism>
<keyword evidence="2" id="KW-1185">Reference proteome</keyword>